<evidence type="ECO:0000313" key="3">
    <source>
        <dbReference type="EMBL" id="MBC2844394.1"/>
    </source>
</evidence>
<dbReference type="InterPro" id="IPR007372">
    <property type="entry name" value="Lipid/polyisoprenoid-bd_YceI"/>
</dbReference>
<dbReference type="RefSeq" id="WP_185788067.1">
    <property type="nucleotide sequence ID" value="NZ_CANMIT010000001.1"/>
</dbReference>
<feature type="chain" id="PRO_5032863336" evidence="1">
    <location>
        <begin position="25"/>
        <end position="187"/>
    </location>
</feature>
<reference evidence="3" key="1">
    <citation type="submission" date="2020-08" db="EMBL/GenBank/DDBJ databases">
        <title>Winogradskyella ouciana sp. nov., isolated from the hadal seawater of the Mariana Trench.</title>
        <authorList>
            <person name="He X."/>
        </authorList>
    </citation>
    <scope>NUCLEOTIDE SEQUENCE [LARGE SCALE GENOMIC DNA]</scope>
    <source>
        <strain evidence="3">KCTC 52348</strain>
    </source>
</reference>
<feature type="domain" description="Lipid/polyisoprenoid-binding YceI-like" evidence="2">
    <location>
        <begin position="32"/>
        <end position="183"/>
    </location>
</feature>
<gene>
    <name evidence="3" type="ORF">H7F21_04755</name>
</gene>
<proteinExistence type="predicted"/>
<organism evidence="3 4">
    <name type="scientific">Winogradskyella flava</name>
    <dbReference type="NCBI Taxonomy" id="1884876"/>
    <lineage>
        <taxon>Bacteria</taxon>
        <taxon>Pseudomonadati</taxon>
        <taxon>Bacteroidota</taxon>
        <taxon>Flavobacteriia</taxon>
        <taxon>Flavobacteriales</taxon>
        <taxon>Flavobacteriaceae</taxon>
        <taxon>Winogradskyella</taxon>
    </lineage>
</organism>
<evidence type="ECO:0000256" key="1">
    <source>
        <dbReference type="SAM" id="SignalP"/>
    </source>
</evidence>
<dbReference type="Pfam" id="PF04264">
    <property type="entry name" value="YceI"/>
    <property type="match status" value="1"/>
</dbReference>
<keyword evidence="4" id="KW-1185">Reference proteome</keyword>
<evidence type="ECO:0000259" key="2">
    <source>
        <dbReference type="Pfam" id="PF04264"/>
    </source>
</evidence>
<evidence type="ECO:0000313" key="4">
    <source>
        <dbReference type="Proteomes" id="UP000533900"/>
    </source>
</evidence>
<accession>A0A842IRK8</accession>
<dbReference type="InterPro" id="IPR036761">
    <property type="entry name" value="TTHA0802/YceI-like_sf"/>
</dbReference>
<sequence>MKKNIKQFVLSLIVLLSASSLLSAQGKYIDKKGKITFEASEELFEPVKATNASVTAIFNSETGEIAALALMKGFRFKNSLMEEHFNENYIESETYPKATFKGKLKDFDFSKITENNTEVIVNGKIELRGKEKEVSTTLIVKKFEGSIIIQGSFKVTPADFDIEIPSVVKNKIAKEIIVTVDFNLSQK</sequence>
<protein>
    <submittedName>
        <fullName evidence="3">YceI family protein</fullName>
    </submittedName>
</protein>
<dbReference type="Gene3D" id="2.40.128.110">
    <property type="entry name" value="Lipid/polyisoprenoid-binding, YceI-like"/>
    <property type="match status" value="1"/>
</dbReference>
<name>A0A842IRK8_9FLAO</name>
<dbReference type="EMBL" id="JACLCP010000001">
    <property type="protein sequence ID" value="MBC2844394.1"/>
    <property type="molecule type" value="Genomic_DNA"/>
</dbReference>
<keyword evidence="1" id="KW-0732">Signal</keyword>
<feature type="signal peptide" evidence="1">
    <location>
        <begin position="1"/>
        <end position="24"/>
    </location>
</feature>
<dbReference type="SUPFAM" id="SSF101874">
    <property type="entry name" value="YceI-like"/>
    <property type="match status" value="1"/>
</dbReference>
<comment type="caution">
    <text evidence="3">The sequence shown here is derived from an EMBL/GenBank/DDBJ whole genome shotgun (WGS) entry which is preliminary data.</text>
</comment>
<dbReference type="AlphaFoldDB" id="A0A842IRK8"/>
<dbReference type="Proteomes" id="UP000533900">
    <property type="component" value="Unassembled WGS sequence"/>
</dbReference>